<organism evidence="1 2">
    <name type="scientific">Thiothrix lacustris</name>
    <dbReference type="NCBI Taxonomy" id="525917"/>
    <lineage>
        <taxon>Bacteria</taxon>
        <taxon>Pseudomonadati</taxon>
        <taxon>Pseudomonadota</taxon>
        <taxon>Gammaproteobacteria</taxon>
        <taxon>Thiotrichales</taxon>
        <taxon>Thiotrichaceae</taxon>
        <taxon>Thiothrix</taxon>
    </lineage>
</organism>
<proteinExistence type="predicted"/>
<reference evidence="1 2" key="1">
    <citation type="submission" date="2023-08" db="EMBL/GenBank/DDBJ databases">
        <title>New molecular markers tilS and rpoB for phylogenetic and monitoring studies of the genus Thiothrix biodiversity.</title>
        <authorList>
            <person name="Ravin N.V."/>
            <person name="Smolyakov D."/>
            <person name="Markov N.D."/>
            <person name="Beletsky A.V."/>
            <person name="Mardanov A.V."/>
            <person name="Rudenko T.S."/>
            <person name="Grabovich M.Y."/>
        </authorList>
    </citation>
    <scope>NUCLEOTIDE SEQUENCE [LARGE SCALE GENOMIC DNA]</scope>
    <source>
        <strain evidence="1 2">MK1</strain>
    </source>
</reference>
<sequence>MHSSGHIEKRIVGLIEKGDIDGAAGALLFYRRRDAAHSPRIDDTPERKSLRKEFHLLSKAADLEKDLKGMSYEHRKDAQALIKNIRAGVDGSDKGYIDNLKPVLDGVSRGDALQTRSFECFMAGGDIGGLSRKSESSELLQTLSSSRIFR</sequence>
<keyword evidence="2" id="KW-1185">Reference proteome</keyword>
<evidence type="ECO:0000313" key="1">
    <source>
        <dbReference type="EMBL" id="WML90859.1"/>
    </source>
</evidence>
<protein>
    <submittedName>
        <fullName evidence="1">Uncharacterized protein</fullName>
    </submittedName>
</protein>
<name>A0ABY9MQD1_9GAMM</name>
<accession>A0ABY9MQD1</accession>
<dbReference type="Proteomes" id="UP001236657">
    <property type="component" value="Chromosome"/>
</dbReference>
<gene>
    <name evidence="1" type="ORF">RCF98_00555</name>
</gene>
<dbReference type="EMBL" id="CP133218">
    <property type="protein sequence ID" value="WML90859.1"/>
    <property type="molecule type" value="Genomic_DNA"/>
</dbReference>
<evidence type="ECO:0000313" key="2">
    <source>
        <dbReference type="Proteomes" id="UP001236657"/>
    </source>
</evidence>
<dbReference type="RefSeq" id="WP_308895443.1">
    <property type="nucleotide sequence ID" value="NZ_CP133218.1"/>
</dbReference>